<evidence type="ECO:0000313" key="3">
    <source>
        <dbReference type="Proteomes" id="UP000095008"/>
    </source>
</evidence>
<reference evidence="2" key="1">
    <citation type="journal article" date="2016" name="Int. J. Mol. Sci.">
        <title>Comparative genomics of the extreme acidophile Acidithiobacillus thiooxidans reveals intraspecific divergence and niche adaptation.</title>
        <authorList>
            <person name="Zhang X."/>
            <person name="Feng X."/>
            <person name="Tao J."/>
            <person name="Ma L."/>
            <person name="Xiao Y."/>
            <person name="Liang Y."/>
            <person name="Liu X."/>
            <person name="Yin H."/>
        </authorList>
    </citation>
    <scope>NUCLEOTIDE SEQUENCE [LARGE SCALE GENOMIC DNA]</scope>
    <source>
        <strain evidence="2">DXS-W</strain>
    </source>
</reference>
<feature type="region of interest" description="Disordered" evidence="1">
    <location>
        <begin position="1"/>
        <end position="47"/>
    </location>
</feature>
<keyword evidence="3" id="KW-1185">Reference proteome</keyword>
<dbReference type="InterPro" id="IPR035890">
    <property type="entry name" value="Anti-sigma-28_factor_FlgM_sf"/>
</dbReference>
<gene>
    <name evidence="2" type="ORF">A6M23_10335</name>
</gene>
<proteinExistence type="predicted"/>
<evidence type="ECO:0000256" key="1">
    <source>
        <dbReference type="SAM" id="MobiDB-lite"/>
    </source>
</evidence>
<evidence type="ECO:0000313" key="2">
    <source>
        <dbReference type="EMBL" id="OCX72183.1"/>
    </source>
</evidence>
<accession>A0A1C2I883</accession>
<organism evidence="2 3">
    <name type="scientific">Acidithiobacillus thiooxidans</name>
    <name type="common">Thiobacillus thiooxidans</name>
    <dbReference type="NCBI Taxonomy" id="930"/>
    <lineage>
        <taxon>Bacteria</taxon>
        <taxon>Pseudomonadati</taxon>
        <taxon>Pseudomonadota</taxon>
        <taxon>Acidithiobacillia</taxon>
        <taxon>Acidithiobacillales</taxon>
        <taxon>Acidithiobacillaceae</taxon>
        <taxon>Acidithiobacillus</taxon>
    </lineage>
</organism>
<comment type="caution">
    <text evidence="2">The sequence shown here is derived from an EMBL/GenBank/DDBJ whole genome shotgun (WGS) entry which is preliminary data.</text>
</comment>
<dbReference type="Proteomes" id="UP000095008">
    <property type="component" value="Unassembled WGS sequence"/>
</dbReference>
<dbReference type="SUPFAM" id="SSF101498">
    <property type="entry name" value="Anti-sigma factor FlgM"/>
    <property type="match status" value="1"/>
</dbReference>
<dbReference type="EMBL" id="LWRY01000116">
    <property type="protein sequence ID" value="OCX72183.1"/>
    <property type="molecule type" value="Genomic_DNA"/>
</dbReference>
<dbReference type="AlphaFoldDB" id="A0A1C2I883"/>
<sequence>MTGITTSVPPTSTYTTGASPSVQAKPTPSITSVGTGTSLTENTVGVEQHVDKQHEARIQALSKQVQAGQYLVKPQEVAEAWLKTVR</sequence>
<feature type="compositionally biased region" description="Polar residues" evidence="1">
    <location>
        <begin position="17"/>
        <end position="45"/>
    </location>
</feature>
<name>A0A1C2I883_ACITH</name>
<protein>
    <submittedName>
        <fullName evidence="2">Uncharacterized protein</fullName>
    </submittedName>
</protein>
<feature type="compositionally biased region" description="Low complexity" evidence="1">
    <location>
        <begin position="1"/>
        <end position="16"/>
    </location>
</feature>